<accession>A0A7C5AMY7</accession>
<dbReference type="SMART" id="SM00382">
    <property type="entry name" value="AAA"/>
    <property type="match status" value="1"/>
</dbReference>
<protein>
    <submittedName>
        <fullName evidence="4">ABC transporter ATP-binding protein</fullName>
    </submittedName>
</protein>
<evidence type="ECO:0000259" key="3">
    <source>
        <dbReference type="PROSITE" id="PS50893"/>
    </source>
</evidence>
<dbReference type="GO" id="GO:0016887">
    <property type="term" value="F:ATP hydrolysis activity"/>
    <property type="evidence" value="ECO:0007669"/>
    <property type="project" value="InterPro"/>
</dbReference>
<keyword evidence="1" id="KW-0547">Nucleotide-binding</keyword>
<dbReference type="InterPro" id="IPR003593">
    <property type="entry name" value="AAA+_ATPase"/>
</dbReference>
<comment type="caution">
    <text evidence="4">The sequence shown here is derived from an EMBL/GenBank/DDBJ whole genome shotgun (WGS) entry which is preliminary data.</text>
</comment>
<evidence type="ECO:0000313" key="4">
    <source>
        <dbReference type="EMBL" id="HGZ12711.1"/>
    </source>
</evidence>
<dbReference type="PANTHER" id="PTHR42794:SF2">
    <property type="entry name" value="ABC TRANSPORTER ATP-BINDING PROTEIN"/>
    <property type="match status" value="1"/>
</dbReference>
<dbReference type="CDD" id="cd03214">
    <property type="entry name" value="ABC_Iron-Siderophores_B12_Hemin"/>
    <property type="match status" value="1"/>
</dbReference>
<dbReference type="Gene3D" id="3.40.50.300">
    <property type="entry name" value="P-loop containing nucleotide triphosphate hydrolases"/>
    <property type="match status" value="1"/>
</dbReference>
<organism evidence="4">
    <name type="scientific">Desulfobacca acetoxidans</name>
    <dbReference type="NCBI Taxonomy" id="60893"/>
    <lineage>
        <taxon>Bacteria</taxon>
        <taxon>Pseudomonadati</taxon>
        <taxon>Thermodesulfobacteriota</taxon>
        <taxon>Desulfobaccia</taxon>
        <taxon>Desulfobaccales</taxon>
        <taxon>Desulfobaccaceae</taxon>
        <taxon>Desulfobacca</taxon>
    </lineage>
</organism>
<dbReference type="Pfam" id="PF00005">
    <property type="entry name" value="ABC_tran"/>
    <property type="match status" value="1"/>
</dbReference>
<proteinExistence type="predicted"/>
<dbReference type="GO" id="GO:0005524">
    <property type="term" value="F:ATP binding"/>
    <property type="evidence" value="ECO:0007669"/>
    <property type="project" value="UniProtKB-KW"/>
</dbReference>
<dbReference type="EMBL" id="DTKJ01000074">
    <property type="protein sequence ID" value="HGZ12711.1"/>
    <property type="molecule type" value="Genomic_DNA"/>
</dbReference>
<dbReference type="PROSITE" id="PS50893">
    <property type="entry name" value="ABC_TRANSPORTER_2"/>
    <property type="match status" value="1"/>
</dbReference>
<dbReference type="InterPro" id="IPR027417">
    <property type="entry name" value="P-loop_NTPase"/>
</dbReference>
<evidence type="ECO:0000256" key="1">
    <source>
        <dbReference type="ARBA" id="ARBA00022741"/>
    </source>
</evidence>
<dbReference type="PANTHER" id="PTHR42794">
    <property type="entry name" value="HEMIN IMPORT ATP-BINDING PROTEIN HMUV"/>
    <property type="match status" value="1"/>
</dbReference>
<evidence type="ECO:0000256" key="2">
    <source>
        <dbReference type="ARBA" id="ARBA00022840"/>
    </source>
</evidence>
<gene>
    <name evidence="4" type="ORF">ENW48_10945</name>
</gene>
<keyword evidence="2 4" id="KW-0067">ATP-binding</keyword>
<name>A0A7C5AMY7_9BACT</name>
<reference evidence="4" key="1">
    <citation type="journal article" date="2020" name="mSystems">
        <title>Genome- and Community-Level Interaction Insights into Carbon Utilization and Element Cycling Functions of Hydrothermarchaeota in Hydrothermal Sediment.</title>
        <authorList>
            <person name="Zhou Z."/>
            <person name="Liu Y."/>
            <person name="Xu W."/>
            <person name="Pan J."/>
            <person name="Luo Z.H."/>
            <person name="Li M."/>
        </authorList>
    </citation>
    <scope>NUCLEOTIDE SEQUENCE [LARGE SCALE GENOMIC DNA]</scope>
    <source>
        <strain evidence="4">SpSt-853</strain>
    </source>
</reference>
<sequence>MILVEGLTLTLNGQPILKRVGLEAHPGEITALLGPNGSGKTTLFFCLSSHLRPQAGSISLGGRALGELSRRDLARLLATVPQEHHPVFPYSLRDLILLGRFPRVGFFGGPGPQDHDKVGEIMDLLGLTYLAEQPYTWVSGEERQLVLIGRCLAQEPRMLLLDEPTSHLDLRNQALVWGLVRRLAEEHGLTLLLTRHDANLAFHNAHRVILLHTEGEVVAQRPTTEVITPEAVSRLSGLEVGMLSDGQRRLLYPLS</sequence>
<dbReference type="InterPro" id="IPR003439">
    <property type="entry name" value="ABC_transporter-like_ATP-bd"/>
</dbReference>
<dbReference type="SUPFAM" id="SSF52540">
    <property type="entry name" value="P-loop containing nucleoside triphosphate hydrolases"/>
    <property type="match status" value="1"/>
</dbReference>
<dbReference type="AlphaFoldDB" id="A0A7C5AMY7"/>
<feature type="domain" description="ABC transporter" evidence="3">
    <location>
        <begin position="2"/>
        <end position="238"/>
    </location>
</feature>